<proteinExistence type="predicted"/>
<organism evidence="2 3">
    <name type="scientific">Funneliformis geosporum</name>
    <dbReference type="NCBI Taxonomy" id="1117311"/>
    <lineage>
        <taxon>Eukaryota</taxon>
        <taxon>Fungi</taxon>
        <taxon>Fungi incertae sedis</taxon>
        <taxon>Mucoromycota</taxon>
        <taxon>Glomeromycotina</taxon>
        <taxon>Glomeromycetes</taxon>
        <taxon>Glomerales</taxon>
        <taxon>Glomeraceae</taxon>
        <taxon>Funneliformis</taxon>
    </lineage>
</organism>
<feature type="signal peptide" evidence="1">
    <location>
        <begin position="1"/>
        <end position="21"/>
    </location>
</feature>
<feature type="chain" id="PRO_5040875807" evidence="1">
    <location>
        <begin position="22"/>
        <end position="247"/>
    </location>
</feature>
<keyword evidence="3" id="KW-1185">Reference proteome</keyword>
<gene>
    <name evidence="2" type="ORF">FWILDA_LOCUS7694</name>
</gene>
<dbReference type="OrthoDB" id="2420447at2759"/>
<name>A0A9W4SP95_9GLOM</name>
<keyword evidence="1" id="KW-0732">Signal</keyword>
<protein>
    <submittedName>
        <fullName evidence="2">16399_t:CDS:1</fullName>
    </submittedName>
</protein>
<evidence type="ECO:0000256" key="1">
    <source>
        <dbReference type="SAM" id="SignalP"/>
    </source>
</evidence>
<dbReference type="EMBL" id="CAMKVN010001534">
    <property type="protein sequence ID" value="CAI2176663.1"/>
    <property type="molecule type" value="Genomic_DNA"/>
</dbReference>
<comment type="caution">
    <text evidence="2">The sequence shown here is derived from an EMBL/GenBank/DDBJ whole genome shotgun (WGS) entry which is preliminary data.</text>
</comment>
<dbReference type="Proteomes" id="UP001153678">
    <property type="component" value="Unassembled WGS sequence"/>
</dbReference>
<reference evidence="2" key="1">
    <citation type="submission" date="2022-08" db="EMBL/GenBank/DDBJ databases">
        <authorList>
            <person name="Kallberg Y."/>
            <person name="Tangrot J."/>
            <person name="Rosling A."/>
        </authorList>
    </citation>
    <scope>NUCLEOTIDE SEQUENCE</scope>
    <source>
        <strain evidence="2">Wild A</strain>
    </source>
</reference>
<accession>A0A9W4SP95</accession>
<evidence type="ECO:0000313" key="2">
    <source>
        <dbReference type="EMBL" id="CAI2176663.1"/>
    </source>
</evidence>
<dbReference type="AlphaFoldDB" id="A0A9W4SP95"/>
<sequence length="247" mass="28607">MTLQIFLFLKVLKYCLHSAKALSFKLMKLTRQIVLDMKAMVIKLTLSFSKIANKMLIEHSSTRQDGTWFFSNNQYAGSIGIKLYSDFLKESTHIENETFTNFQSSFLKKDGTLNPSLQKIRKNFEPSCIPSDLKNILRIHLEFPGVKGFKPETSVKRDLKYPGVEDVIVYIDCSNMDEFFYENIHENQKVVHILKNIIRYMTAKSGEVTCNCQILKCEDTHCSCFKKNKKCDSLCEYCKQESCNNLI</sequence>
<evidence type="ECO:0000313" key="3">
    <source>
        <dbReference type="Proteomes" id="UP001153678"/>
    </source>
</evidence>